<dbReference type="RefSeq" id="WP_411914746.1">
    <property type="nucleotide sequence ID" value="NZ_BAAFSF010000001.1"/>
</dbReference>
<accession>A0ABQ0DZM2</accession>
<evidence type="ECO:0000259" key="4">
    <source>
        <dbReference type="Pfam" id="PF01420"/>
    </source>
</evidence>
<dbReference type="InterPro" id="IPR000055">
    <property type="entry name" value="Restrct_endonuc_typeI_TRD"/>
</dbReference>
<organism evidence="5 6">
    <name type="scientific">Porphyromonas miyakawae</name>
    <dbReference type="NCBI Taxonomy" id="3137470"/>
    <lineage>
        <taxon>Bacteria</taxon>
        <taxon>Pseudomonadati</taxon>
        <taxon>Bacteroidota</taxon>
        <taxon>Bacteroidia</taxon>
        <taxon>Bacteroidales</taxon>
        <taxon>Porphyromonadaceae</taxon>
        <taxon>Porphyromonas</taxon>
    </lineage>
</organism>
<dbReference type="Proteomes" id="UP001628220">
    <property type="component" value="Unassembled WGS sequence"/>
</dbReference>
<feature type="domain" description="Type I restriction modification DNA specificity" evidence="4">
    <location>
        <begin position="188"/>
        <end position="336"/>
    </location>
</feature>
<reference evidence="5 6" key="1">
    <citation type="journal article" date="2025" name="Int. J. Syst. Evol. Microbiol.">
        <title>Desulfovibrio falkowii sp. nov., Porphyromonas miyakawae sp. nov., Mediterraneibacter flintii sp. nov. and Owariibacterium komagatae gen. nov., sp. nov., isolated from human faeces.</title>
        <authorList>
            <person name="Hamaguchi T."/>
            <person name="Ohara M."/>
            <person name="Hisatomi A."/>
            <person name="Sekiguchi K."/>
            <person name="Takeda J.I."/>
            <person name="Ueyama J."/>
            <person name="Ito M."/>
            <person name="Nishiwaki H."/>
            <person name="Ogi T."/>
            <person name="Hirayama M."/>
            <person name="Ohkuma M."/>
            <person name="Sakamoto M."/>
            <person name="Ohno K."/>
        </authorList>
    </citation>
    <scope>NUCLEOTIDE SEQUENCE [LARGE SCALE GENOMIC DNA]</scope>
    <source>
        <strain evidence="5 6">13CB11C</strain>
    </source>
</reference>
<dbReference type="Gene3D" id="3.90.220.20">
    <property type="entry name" value="DNA methylase specificity domains"/>
    <property type="match status" value="3"/>
</dbReference>
<keyword evidence="2" id="KW-0680">Restriction system</keyword>
<sequence length="522" mass="60162">MNKKLKLTDREWKEFKIKDLFSIRIGDSLDGNKVDRTGLVAYVTRKESNNGVDGFISNDIERMWSDVPAITIGNETAKPFVQRYPFFTGTKVNILSPKIKCSYYALMFISVSLEQHKSKYSYSYTINSTRLKEQVVLLPVQADGTPDWEFMEAYMKQVEDELLSEVLPKLEAKLLEHIITLGALEDREWREFQFKDVFTRIQRGKRLKKDDHIEGTTPYVSSTATNNGIDGFVGNKERVRIFSNCISLANSGSVGSAFFQEFEFVASDHVISLQKEGIDKYAYLFMLPIITRLSEKYSFNREINDIRITRERLMLPIQADGTPDWEFMSAFMKKVEQDTLRGALRYFNFKKCKQMLTGGKMKPFFMEDILYIANGVRLTKVDMTIGNRPFVGASEVCNGITEFVDSTNASIDKEVLGVNYNGSVGFSFYHPYEALFSDDVKRVRWKNENANNKYTLLYLSTSIAQQRSKYAYGYKFNAQRMKRQIIMLPSQADGTPDYAYMEQTMRVMEYDALMTYLSSISV</sequence>
<dbReference type="EMBL" id="BAAFSF010000001">
    <property type="protein sequence ID" value="GAB1250915.1"/>
    <property type="molecule type" value="Genomic_DNA"/>
</dbReference>
<evidence type="ECO:0000313" key="6">
    <source>
        <dbReference type="Proteomes" id="UP001628220"/>
    </source>
</evidence>
<keyword evidence="3" id="KW-0238">DNA-binding</keyword>
<evidence type="ECO:0000256" key="1">
    <source>
        <dbReference type="ARBA" id="ARBA00010923"/>
    </source>
</evidence>
<dbReference type="Pfam" id="PF01420">
    <property type="entry name" value="Methylase_S"/>
    <property type="match status" value="3"/>
</dbReference>
<feature type="domain" description="Type I restriction modification DNA specificity" evidence="4">
    <location>
        <begin position="11"/>
        <end position="165"/>
    </location>
</feature>
<dbReference type="SUPFAM" id="SSF116734">
    <property type="entry name" value="DNA methylase specificity domain"/>
    <property type="match status" value="3"/>
</dbReference>
<comment type="similarity">
    <text evidence="1">Belongs to the type-I restriction system S methylase family.</text>
</comment>
<name>A0ABQ0DZM2_9PORP</name>
<evidence type="ECO:0000256" key="2">
    <source>
        <dbReference type="ARBA" id="ARBA00022747"/>
    </source>
</evidence>
<keyword evidence="6" id="KW-1185">Reference proteome</keyword>
<evidence type="ECO:0000256" key="3">
    <source>
        <dbReference type="ARBA" id="ARBA00023125"/>
    </source>
</evidence>
<proteinExistence type="inferred from homology"/>
<gene>
    <name evidence="5" type="ORF">Tsumi_00190</name>
</gene>
<feature type="domain" description="Type I restriction modification DNA specificity" evidence="4">
    <location>
        <begin position="361"/>
        <end position="503"/>
    </location>
</feature>
<protein>
    <recommendedName>
        <fullName evidence="4">Type I restriction modification DNA specificity domain-containing protein</fullName>
    </recommendedName>
</protein>
<evidence type="ECO:0000313" key="5">
    <source>
        <dbReference type="EMBL" id="GAB1250915.1"/>
    </source>
</evidence>
<comment type="caution">
    <text evidence="5">The sequence shown here is derived from an EMBL/GenBank/DDBJ whole genome shotgun (WGS) entry which is preliminary data.</text>
</comment>
<dbReference type="InterPro" id="IPR044946">
    <property type="entry name" value="Restrct_endonuc_typeI_TRD_sf"/>
</dbReference>